<gene>
    <name evidence="2" type="ORF">B0I18_103165</name>
</gene>
<feature type="transmembrane region" description="Helical" evidence="1">
    <location>
        <begin position="6"/>
        <end position="27"/>
    </location>
</feature>
<proteinExistence type="predicted"/>
<accession>A0A2P8D5V8</accession>
<keyword evidence="1" id="KW-0472">Membrane</keyword>
<evidence type="ECO:0000256" key="1">
    <source>
        <dbReference type="SAM" id="Phobius"/>
    </source>
</evidence>
<dbReference type="AlphaFoldDB" id="A0A2P8D5V8"/>
<keyword evidence="3" id="KW-1185">Reference proteome</keyword>
<evidence type="ECO:0000313" key="2">
    <source>
        <dbReference type="EMBL" id="PSK92588.1"/>
    </source>
</evidence>
<sequence>METRAFVWYTLVVTVILLRNNQSLYIFQSAIN</sequence>
<keyword evidence="1" id="KW-1133">Transmembrane helix</keyword>
<reference evidence="2 3" key="1">
    <citation type="submission" date="2018-03" db="EMBL/GenBank/DDBJ databases">
        <title>Genomic Encyclopedia of Type Strains, Phase III (KMG-III): the genomes of soil and plant-associated and newly described type strains.</title>
        <authorList>
            <person name="Whitman W."/>
        </authorList>
    </citation>
    <scope>NUCLEOTIDE SEQUENCE [LARGE SCALE GENOMIC DNA]</scope>
    <source>
        <strain evidence="2 3">CGMCC 1.12700</strain>
    </source>
</reference>
<protein>
    <submittedName>
        <fullName evidence="2">Uncharacterized protein</fullName>
    </submittedName>
</protein>
<keyword evidence="1" id="KW-0812">Transmembrane</keyword>
<organism evidence="2 3">
    <name type="scientific">Taibaiella chishuiensis</name>
    <dbReference type="NCBI Taxonomy" id="1434707"/>
    <lineage>
        <taxon>Bacteria</taxon>
        <taxon>Pseudomonadati</taxon>
        <taxon>Bacteroidota</taxon>
        <taxon>Chitinophagia</taxon>
        <taxon>Chitinophagales</taxon>
        <taxon>Chitinophagaceae</taxon>
        <taxon>Taibaiella</taxon>
    </lineage>
</organism>
<comment type="caution">
    <text evidence="2">The sequence shown here is derived from an EMBL/GenBank/DDBJ whole genome shotgun (WGS) entry which is preliminary data.</text>
</comment>
<dbReference type="Proteomes" id="UP000240572">
    <property type="component" value="Unassembled WGS sequence"/>
</dbReference>
<evidence type="ECO:0000313" key="3">
    <source>
        <dbReference type="Proteomes" id="UP000240572"/>
    </source>
</evidence>
<name>A0A2P8D5V8_9BACT</name>
<dbReference type="EMBL" id="PYGD01000003">
    <property type="protein sequence ID" value="PSK92588.1"/>
    <property type="molecule type" value="Genomic_DNA"/>
</dbReference>